<dbReference type="GO" id="GO:0005777">
    <property type="term" value="C:peroxisome"/>
    <property type="evidence" value="ECO:0007669"/>
    <property type="project" value="UniProtKB-SubCell"/>
</dbReference>
<dbReference type="FunFam" id="3.20.20.70:FF:000204">
    <property type="entry name" value="Peroxisomal (S)-2-hydroxy-acid oxidase GLO4"/>
    <property type="match status" value="1"/>
</dbReference>
<accession>A0AAD4S7L9</accession>
<dbReference type="InterPro" id="IPR013785">
    <property type="entry name" value="Aldolase_TIM"/>
</dbReference>
<dbReference type="InterPro" id="IPR037396">
    <property type="entry name" value="FMN_HAD"/>
</dbReference>
<dbReference type="GO" id="GO:0050665">
    <property type="term" value="P:hydrogen peroxide biosynthetic process"/>
    <property type="evidence" value="ECO:0007669"/>
    <property type="project" value="UniProtKB-ARBA"/>
</dbReference>
<feature type="binding site" evidence="10">
    <location>
        <position position="214"/>
    </location>
    <ligand>
        <name>glyoxylate</name>
        <dbReference type="ChEBI" id="CHEBI:36655"/>
    </ligand>
</feature>
<comment type="subcellular location">
    <subcellularLocation>
        <location evidence="2">Peroxisome</location>
    </subcellularLocation>
</comment>
<gene>
    <name evidence="12" type="ORF">MKW98_011554</name>
</gene>
<evidence type="ECO:0000313" key="13">
    <source>
        <dbReference type="Proteomes" id="UP001202328"/>
    </source>
</evidence>
<dbReference type="InterPro" id="IPR000262">
    <property type="entry name" value="FMN-dep_DH"/>
</dbReference>
<evidence type="ECO:0000256" key="7">
    <source>
        <dbReference type="ARBA" id="ARBA00023140"/>
    </source>
</evidence>
<dbReference type="EMBL" id="JAJJMB010013055">
    <property type="protein sequence ID" value="KAI3871499.1"/>
    <property type="molecule type" value="Genomic_DNA"/>
</dbReference>
<dbReference type="CDD" id="cd02809">
    <property type="entry name" value="alpha_hydroxyacid_oxid_FMN"/>
    <property type="match status" value="1"/>
</dbReference>
<proteinExistence type="inferred from homology"/>
<keyword evidence="5 10" id="KW-0288">FMN</keyword>
<feature type="binding site" evidence="10">
    <location>
        <begin position="127"/>
        <end position="129"/>
    </location>
    <ligand>
        <name>FMN</name>
        <dbReference type="ChEBI" id="CHEBI:58210"/>
    </ligand>
</feature>
<feature type="active site" description="Proton acceptor" evidence="9">
    <location>
        <position position="301"/>
    </location>
</feature>
<organism evidence="12 13">
    <name type="scientific">Papaver atlanticum</name>
    <dbReference type="NCBI Taxonomy" id="357466"/>
    <lineage>
        <taxon>Eukaryota</taxon>
        <taxon>Viridiplantae</taxon>
        <taxon>Streptophyta</taxon>
        <taxon>Embryophyta</taxon>
        <taxon>Tracheophyta</taxon>
        <taxon>Spermatophyta</taxon>
        <taxon>Magnoliopsida</taxon>
        <taxon>Ranunculales</taxon>
        <taxon>Papaveraceae</taxon>
        <taxon>Papaveroideae</taxon>
        <taxon>Papaver</taxon>
    </lineage>
</organism>
<dbReference type="Pfam" id="PF01070">
    <property type="entry name" value="FMN_dh"/>
    <property type="match status" value="1"/>
</dbReference>
<dbReference type="AlphaFoldDB" id="A0AAD4S7L9"/>
<feature type="binding site" evidence="10">
    <location>
        <position position="205"/>
    </location>
    <ligand>
        <name>FMN</name>
        <dbReference type="ChEBI" id="CHEBI:58210"/>
    </ligand>
</feature>
<dbReference type="GO" id="GO:0010181">
    <property type="term" value="F:FMN binding"/>
    <property type="evidence" value="ECO:0007669"/>
    <property type="project" value="InterPro"/>
</dbReference>
<sequence>MLLKLILQGEMVVCAGAGADYRHLFSSASNFSGQPLHQFSSALYSIGNMVVEVVNVSEFQQLAKEILPKMYYDYFTGGAEDEHTLRENLEAFRRITFRPRVLIDVSRTNLSTNILGFDMSSPIMVAPTAFHSLAYSEGEVATAKAAAATNTIMVLSYSSTRTIEEVASSCNGIRFFQLYVYKRRDVSAILVQRAERNGYKAIVLTVDTPKLGRRWRDIKNKMVAPQLKNFDGLFSTEVVAEKGSNLEAFASQTLDSSLNWKDIEWLKSITNLPILLKGVLTAEDAVKAVEVGVAGVIVSNHGARQLDFVPATISVLEEVVQAVGGRIPVLLDGGIRRGTDVFKALALGAQAVLIGRPVIYGLAAKGQYGVTRVIEMLRDELERTMSLCGCCSVKDITRNHVRTERDKLQSLL</sequence>
<feature type="binding site" evidence="10">
    <location>
        <position position="74"/>
    </location>
    <ligand>
        <name>glyoxylate</name>
        <dbReference type="ChEBI" id="CHEBI:36655"/>
    </ligand>
</feature>
<name>A0AAD4S7L9_9MAGN</name>
<evidence type="ECO:0000256" key="5">
    <source>
        <dbReference type="ARBA" id="ARBA00022643"/>
    </source>
</evidence>
<dbReference type="PANTHER" id="PTHR10578:SF67">
    <property type="entry name" value="PEROXISOMAL (S)-2-HYDROXYACID OXIDASE GLO3"/>
    <property type="match status" value="1"/>
</dbReference>
<feature type="domain" description="FMN hydroxy acid dehydrogenase" evidence="11">
    <location>
        <begin position="48"/>
        <end position="406"/>
    </location>
</feature>
<dbReference type="Proteomes" id="UP001202328">
    <property type="component" value="Unassembled WGS sequence"/>
</dbReference>
<dbReference type="PROSITE" id="PS00557">
    <property type="entry name" value="FMN_HYDROXY_ACID_DH_1"/>
    <property type="match status" value="1"/>
</dbReference>
<keyword evidence="7" id="KW-0576">Peroxisome</keyword>
<feature type="binding site" evidence="10">
    <location>
        <position position="304"/>
    </location>
    <ligand>
        <name>glyoxylate</name>
        <dbReference type="ChEBI" id="CHEBI:36655"/>
    </ligand>
</feature>
<evidence type="ECO:0000256" key="10">
    <source>
        <dbReference type="PIRSR" id="PIRSR000138-2"/>
    </source>
</evidence>
<dbReference type="PANTHER" id="PTHR10578">
    <property type="entry name" value="S -2-HYDROXY-ACID OXIDASE-RELATED"/>
    <property type="match status" value="1"/>
</dbReference>
<comment type="caution">
    <text evidence="12">The sequence shown here is derived from an EMBL/GenBank/DDBJ whole genome shotgun (WGS) entry which is preliminary data.</text>
</comment>
<evidence type="ECO:0000256" key="3">
    <source>
        <dbReference type="ARBA" id="ARBA00013087"/>
    </source>
</evidence>
<dbReference type="Gene3D" id="3.20.20.70">
    <property type="entry name" value="Aldolase class I"/>
    <property type="match status" value="1"/>
</dbReference>
<feature type="binding site" evidence="10">
    <location>
        <position position="301"/>
    </location>
    <ligand>
        <name>glyoxylate</name>
        <dbReference type="ChEBI" id="CHEBI:36655"/>
    </ligand>
</feature>
<keyword evidence="6" id="KW-0560">Oxidoreductase</keyword>
<feature type="binding site" evidence="10">
    <location>
        <position position="277"/>
    </location>
    <ligand>
        <name>FMN</name>
        <dbReference type="ChEBI" id="CHEBI:58210"/>
    </ligand>
</feature>
<evidence type="ECO:0000256" key="8">
    <source>
        <dbReference type="ARBA" id="ARBA00024042"/>
    </source>
</evidence>
<evidence type="ECO:0000256" key="9">
    <source>
        <dbReference type="PIRSR" id="PIRSR000138-1"/>
    </source>
</evidence>
<dbReference type="InterPro" id="IPR008259">
    <property type="entry name" value="FMN_hydac_DH_AS"/>
</dbReference>
<evidence type="ECO:0000313" key="12">
    <source>
        <dbReference type="EMBL" id="KAI3871499.1"/>
    </source>
</evidence>
<dbReference type="PROSITE" id="PS51349">
    <property type="entry name" value="FMN_HYDROXY_ACID_DH_2"/>
    <property type="match status" value="1"/>
</dbReference>
<evidence type="ECO:0000259" key="11">
    <source>
        <dbReference type="PROSITE" id="PS51349"/>
    </source>
</evidence>
<evidence type="ECO:0000256" key="2">
    <source>
        <dbReference type="ARBA" id="ARBA00004275"/>
    </source>
</evidence>
<feature type="binding site" evidence="10">
    <location>
        <begin position="355"/>
        <end position="356"/>
    </location>
    <ligand>
        <name>FMN</name>
        <dbReference type="ChEBI" id="CHEBI:58210"/>
    </ligand>
</feature>
<dbReference type="SUPFAM" id="SSF51395">
    <property type="entry name" value="FMN-linked oxidoreductases"/>
    <property type="match status" value="1"/>
</dbReference>
<protein>
    <recommendedName>
        <fullName evidence="3">(S)-2-hydroxy-acid oxidase</fullName>
        <ecNumber evidence="3">1.1.3.15</ecNumber>
    </recommendedName>
</protein>
<feature type="binding site" evidence="10">
    <location>
        <position position="299"/>
    </location>
    <ligand>
        <name>FMN</name>
        <dbReference type="ChEBI" id="CHEBI:58210"/>
    </ligand>
</feature>
<dbReference type="InterPro" id="IPR012133">
    <property type="entry name" value="Alpha-hydoxy_acid_DH_FMN"/>
</dbReference>
<evidence type="ECO:0000256" key="4">
    <source>
        <dbReference type="ARBA" id="ARBA00022630"/>
    </source>
</evidence>
<feature type="binding site" evidence="10">
    <location>
        <begin position="332"/>
        <end position="336"/>
    </location>
    <ligand>
        <name>FMN</name>
        <dbReference type="ChEBI" id="CHEBI:58210"/>
    </ligand>
</feature>
<dbReference type="EC" id="1.1.3.15" evidence="3"/>
<reference evidence="12" key="1">
    <citation type="submission" date="2022-04" db="EMBL/GenBank/DDBJ databases">
        <title>A functionally conserved STORR gene fusion in Papaver species that diverged 16.8 million years ago.</title>
        <authorList>
            <person name="Catania T."/>
        </authorList>
    </citation>
    <scope>NUCLEOTIDE SEQUENCE</scope>
    <source>
        <strain evidence="12">S-188037</strain>
    </source>
</reference>
<keyword evidence="13" id="KW-1185">Reference proteome</keyword>
<comment type="cofactor">
    <cofactor evidence="1">
        <name>FMN</name>
        <dbReference type="ChEBI" id="CHEBI:58210"/>
    </cofactor>
</comment>
<comment type="similarity">
    <text evidence="8">Belongs to the FMN-dependent alpha-hydroxy acid dehydrogenase family.</text>
</comment>
<dbReference type="GO" id="GO:0003973">
    <property type="term" value="F:(S)-2-hydroxy-acid oxidase activity"/>
    <property type="evidence" value="ECO:0007669"/>
    <property type="project" value="UniProtKB-EC"/>
</dbReference>
<feature type="binding site" evidence="10">
    <location>
        <position position="179"/>
    </location>
    <ligand>
        <name>glyoxylate</name>
        <dbReference type="ChEBI" id="CHEBI:36655"/>
    </ligand>
</feature>
<dbReference type="GO" id="GO:0042742">
    <property type="term" value="P:defense response to bacterium"/>
    <property type="evidence" value="ECO:0007669"/>
    <property type="project" value="UniProtKB-ARBA"/>
</dbReference>
<keyword evidence="4 10" id="KW-0285">Flavoprotein</keyword>
<evidence type="ECO:0000256" key="1">
    <source>
        <dbReference type="ARBA" id="ARBA00001917"/>
    </source>
</evidence>
<feature type="binding site" evidence="10">
    <location>
        <position position="156"/>
    </location>
    <ligand>
        <name>FMN</name>
        <dbReference type="ChEBI" id="CHEBI:58210"/>
    </ligand>
</feature>
<dbReference type="PIRSF" id="PIRSF000138">
    <property type="entry name" value="Al-hdrx_acd_dh"/>
    <property type="match status" value="1"/>
</dbReference>
<feature type="binding site" evidence="10">
    <location>
        <position position="177"/>
    </location>
    <ligand>
        <name>FMN</name>
        <dbReference type="ChEBI" id="CHEBI:58210"/>
    </ligand>
</feature>
<evidence type="ECO:0000256" key="6">
    <source>
        <dbReference type="ARBA" id="ARBA00023002"/>
    </source>
</evidence>